<sequence length="620" mass="69503">MENLGKYESGKQEFKPVISSPQHSPYGFSAGEQLTATLESEVSLGSGEYFMDVLVGTPPRHYSLILDTGSDLNWIQCVPCYDCFEQNGPHYSPRESTRRNQICGADCEQGSDLWVSNFTLFIKVNKKWEAKKKLARQRLADLETTTRKVIPDKPKKSTSESKGALISHDCLQTKSSAMDRALEVQAKLAPEFPSFVKLMLPSHVTGGFWLSFPKWFSNSHLPKNDDTVTLLGESDKEYATKYLIDKNGLSGGWRGFSIAHRLLEGDVLVFQLVQPCKFKVYIIRANGFSDVDGAIGLLTLDACVKPTDIGIDAQENKLLTLSTEIENLPEQSGNDSEDLGSELLEGIRFSETSVDFKDIKSIENFTILVDGLVIDSEIPPHLRIKYYELCCSQNAFLHDHLLEGLNFKLVSGIISETVNIADAIRASKLTTSRNNLTIWENTLKAFEKLGMNVGFLLARLDRLLSLVVDSEKILELKSVERVRAEEEMKTLEVKLLDVKKVMKILDEEIEGLKGNNNTMESMFQKEAKAPWLVAVARYCGDGEWRWLCDVVVQHAGGCAMWSSGDGDNSARNQTPNLLPEVFNMRRRIVKVSLTKRQYKKPNSKSLSLSLDCHSWSLPLP</sequence>
<keyword evidence="5" id="KW-0804">Transcription</keyword>
<evidence type="ECO:0000256" key="7">
    <source>
        <dbReference type="SAM" id="Coils"/>
    </source>
</evidence>
<comment type="caution">
    <text evidence="9">The sequence shown here is derived from an EMBL/GenBank/DDBJ whole genome shotgun (WGS) entry which is preliminary data.</text>
</comment>
<proteinExistence type="inferred from homology"/>
<dbReference type="InterPro" id="IPR044837">
    <property type="entry name" value="REM16-like"/>
</dbReference>
<dbReference type="SUPFAM" id="SSF50630">
    <property type="entry name" value="Acid proteases"/>
    <property type="match status" value="1"/>
</dbReference>
<dbReference type="InterPro" id="IPR015300">
    <property type="entry name" value="DNA-bd_pseudobarrel_sf"/>
</dbReference>
<dbReference type="GO" id="GO:0003677">
    <property type="term" value="F:DNA binding"/>
    <property type="evidence" value="ECO:0007669"/>
    <property type="project" value="UniProtKB-KW"/>
</dbReference>
<accession>A0A834LKS9</accession>
<evidence type="ECO:0000256" key="3">
    <source>
        <dbReference type="ARBA" id="ARBA00023015"/>
    </source>
</evidence>
<evidence type="ECO:0000313" key="9">
    <source>
        <dbReference type="EMBL" id="KAF7143152.1"/>
    </source>
</evidence>
<dbReference type="Pfam" id="PF14543">
    <property type="entry name" value="TAXi_N"/>
    <property type="match status" value="1"/>
</dbReference>
<evidence type="ECO:0000256" key="6">
    <source>
        <dbReference type="ARBA" id="ARBA00023242"/>
    </source>
</evidence>
<keyword evidence="4" id="KW-0238">DNA-binding</keyword>
<dbReference type="EMBL" id="WJXA01000005">
    <property type="protein sequence ID" value="KAF7143152.1"/>
    <property type="molecule type" value="Genomic_DNA"/>
</dbReference>
<evidence type="ECO:0000256" key="1">
    <source>
        <dbReference type="ARBA" id="ARBA00004123"/>
    </source>
</evidence>
<name>A0A834LKS9_RHOSS</name>
<dbReference type="GO" id="GO:0005634">
    <property type="term" value="C:nucleus"/>
    <property type="evidence" value="ECO:0007669"/>
    <property type="project" value="UniProtKB-SubCell"/>
</dbReference>
<dbReference type="SMART" id="SM01019">
    <property type="entry name" value="B3"/>
    <property type="match status" value="1"/>
</dbReference>
<evidence type="ECO:0000259" key="8">
    <source>
        <dbReference type="PROSITE" id="PS50863"/>
    </source>
</evidence>
<dbReference type="InterPro" id="IPR021109">
    <property type="entry name" value="Peptidase_aspartic_dom_sf"/>
</dbReference>
<keyword evidence="10" id="KW-1185">Reference proteome</keyword>
<evidence type="ECO:0000256" key="2">
    <source>
        <dbReference type="ARBA" id="ARBA00007447"/>
    </source>
</evidence>
<keyword evidence="7" id="KW-0175">Coiled coil</keyword>
<dbReference type="Pfam" id="PF02362">
    <property type="entry name" value="B3"/>
    <property type="match status" value="1"/>
</dbReference>
<evidence type="ECO:0000256" key="4">
    <source>
        <dbReference type="ARBA" id="ARBA00023125"/>
    </source>
</evidence>
<feature type="domain" description="TF-B3" evidence="8">
    <location>
        <begin position="195"/>
        <end position="286"/>
    </location>
</feature>
<keyword evidence="6" id="KW-0539">Nucleus</keyword>
<dbReference type="InterPro" id="IPR032861">
    <property type="entry name" value="TAXi_N"/>
</dbReference>
<comment type="subcellular location">
    <subcellularLocation>
        <location evidence="1">Nucleus</location>
    </subcellularLocation>
</comment>
<dbReference type="OrthoDB" id="1909330at2759"/>
<dbReference type="AlphaFoldDB" id="A0A834LKS9"/>
<dbReference type="Gene3D" id="2.40.330.10">
    <property type="entry name" value="DNA-binding pseudobarrel domain"/>
    <property type="match status" value="1"/>
</dbReference>
<dbReference type="Proteomes" id="UP000626092">
    <property type="component" value="Unassembled WGS sequence"/>
</dbReference>
<dbReference type="SUPFAM" id="SSF101936">
    <property type="entry name" value="DNA-binding pseudobarrel domain"/>
    <property type="match status" value="1"/>
</dbReference>
<feature type="coiled-coil region" evidence="7">
    <location>
        <begin position="474"/>
        <end position="522"/>
    </location>
</feature>
<keyword evidence="3" id="KW-0805">Transcription regulation</keyword>
<dbReference type="PROSITE" id="PS50863">
    <property type="entry name" value="B3"/>
    <property type="match status" value="1"/>
</dbReference>
<comment type="similarity">
    <text evidence="2">Belongs to the peptidase A1 family.</text>
</comment>
<dbReference type="InterPro" id="IPR003340">
    <property type="entry name" value="B3_DNA-bd"/>
</dbReference>
<dbReference type="PANTHER" id="PTHR31391:SF101">
    <property type="entry name" value="B3 DOMAIN-CONTAINING PROTEIN OS01G0234100"/>
    <property type="match status" value="1"/>
</dbReference>
<dbReference type="CDD" id="cd10017">
    <property type="entry name" value="B3_DNA"/>
    <property type="match status" value="1"/>
</dbReference>
<gene>
    <name evidence="9" type="ORF">RHSIM_Rhsim05G0083100</name>
</gene>
<organism evidence="9 10">
    <name type="scientific">Rhododendron simsii</name>
    <name type="common">Sims's rhododendron</name>
    <dbReference type="NCBI Taxonomy" id="118357"/>
    <lineage>
        <taxon>Eukaryota</taxon>
        <taxon>Viridiplantae</taxon>
        <taxon>Streptophyta</taxon>
        <taxon>Embryophyta</taxon>
        <taxon>Tracheophyta</taxon>
        <taxon>Spermatophyta</taxon>
        <taxon>Magnoliopsida</taxon>
        <taxon>eudicotyledons</taxon>
        <taxon>Gunneridae</taxon>
        <taxon>Pentapetalae</taxon>
        <taxon>asterids</taxon>
        <taxon>Ericales</taxon>
        <taxon>Ericaceae</taxon>
        <taxon>Ericoideae</taxon>
        <taxon>Rhodoreae</taxon>
        <taxon>Rhododendron</taxon>
    </lineage>
</organism>
<protein>
    <recommendedName>
        <fullName evidence="8">TF-B3 domain-containing protein</fullName>
    </recommendedName>
</protein>
<reference evidence="9" key="1">
    <citation type="submission" date="2019-11" db="EMBL/GenBank/DDBJ databases">
        <authorList>
            <person name="Liu Y."/>
            <person name="Hou J."/>
            <person name="Li T.-Q."/>
            <person name="Guan C.-H."/>
            <person name="Wu X."/>
            <person name="Wu H.-Z."/>
            <person name="Ling F."/>
            <person name="Zhang R."/>
            <person name="Shi X.-G."/>
            <person name="Ren J.-P."/>
            <person name="Chen E.-F."/>
            <person name="Sun J.-M."/>
        </authorList>
    </citation>
    <scope>NUCLEOTIDE SEQUENCE</scope>
    <source>
        <strain evidence="9">Adult_tree_wgs_1</strain>
        <tissue evidence="9">Leaves</tissue>
    </source>
</reference>
<evidence type="ECO:0000313" key="10">
    <source>
        <dbReference type="Proteomes" id="UP000626092"/>
    </source>
</evidence>
<evidence type="ECO:0000256" key="5">
    <source>
        <dbReference type="ARBA" id="ARBA00023163"/>
    </source>
</evidence>
<dbReference type="PANTHER" id="PTHR31391">
    <property type="entry name" value="B3 DOMAIN-CONTAINING PROTEIN OS11G0197600-RELATED"/>
    <property type="match status" value="1"/>
</dbReference>
<dbReference type="Gene3D" id="2.40.70.10">
    <property type="entry name" value="Acid Proteases"/>
    <property type="match status" value="1"/>
</dbReference>